<dbReference type="InterPro" id="IPR025110">
    <property type="entry name" value="AMP-bd_C"/>
</dbReference>
<dbReference type="OrthoDB" id="1898221at2759"/>
<evidence type="ECO:0000256" key="2">
    <source>
        <dbReference type="ARBA" id="ARBA00022598"/>
    </source>
</evidence>
<organism evidence="5 6">
    <name type="scientific">Lophium mytilinum</name>
    <dbReference type="NCBI Taxonomy" id="390894"/>
    <lineage>
        <taxon>Eukaryota</taxon>
        <taxon>Fungi</taxon>
        <taxon>Dikarya</taxon>
        <taxon>Ascomycota</taxon>
        <taxon>Pezizomycotina</taxon>
        <taxon>Dothideomycetes</taxon>
        <taxon>Pleosporomycetidae</taxon>
        <taxon>Mytilinidiales</taxon>
        <taxon>Mytilinidiaceae</taxon>
        <taxon>Lophium</taxon>
    </lineage>
</organism>
<dbReference type="Gene3D" id="3.40.50.12780">
    <property type="entry name" value="N-terminal domain of ligase-like"/>
    <property type="match status" value="1"/>
</dbReference>
<gene>
    <name evidence="5" type="ORF">BU16DRAFT_456227</name>
</gene>
<dbReference type="InterPro" id="IPR045851">
    <property type="entry name" value="AMP-bd_C_sf"/>
</dbReference>
<dbReference type="GO" id="GO:0016405">
    <property type="term" value="F:CoA-ligase activity"/>
    <property type="evidence" value="ECO:0007669"/>
    <property type="project" value="TreeGrafter"/>
</dbReference>
<dbReference type="InterPro" id="IPR000873">
    <property type="entry name" value="AMP-dep_synth/lig_dom"/>
</dbReference>
<dbReference type="AlphaFoldDB" id="A0A6A6R3R9"/>
<dbReference type="Gene3D" id="3.30.300.30">
    <property type="match status" value="1"/>
</dbReference>
<dbReference type="SUPFAM" id="SSF56801">
    <property type="entry name" value="Acetyl-CoA synthetase-like"/>
    <property type="match status" value="1"/>
</dbReference>
<dbReference type="PANTHER" id="PTHR24096">
    <property type="entry name" value="LONG-CHAIN-FATTY-ACID--COA LIGASE"/>
    <property type="match status" value="1"/>
</dbReference>
<evidence type="ECO:0000259" key="3">
    <source>
        <dbReference type="Pfam" id="PF00501"/>
    </source>
</evidence>
<sequence>MTTNRLADKTYKSDIPECEIPAVDLLTLLFESPYCTAKEDTVLHAEAHDPSVAITKSKARKLTRQIAYVLRTEFGIGANGTGKDVVLTISTGQHFLPVLFYGVVAAGGVYSAANPTFTALELSRQIKDGPAKLIVCSRDLKEVALKAAQTCGLNLGNVLILDSYPERKLESITGEWKCSLGPELDWARITDVDELTNSLLCLLYSSGTTGIHKGVRLSHRNIIAEAMIPAATNRRTYAARNEPHLEIRTLAHLPTAHISGIQGYFVNPFYDAGTVFWMPRFSFPEFLKYCKNHRVTTFFTVPPICIAIAKHPMVTDQLESIRIAYTGAAPISAALQKAAGAKMGKGSVFISQTWGMSEACGGCTHMPPYETDGFLGSVSPLMQNMLLRVVDENDNDVPDGKAGEALLKGPLITTGYHNNARANAECFTDGWLRTGDIAQVKNGKIFVVDRKQELFNYKGTQIVPGELEALLIGHPLIVDAAVIGVQTKDGDEVPRAYVVADKSRLSASEISQFIEAKVDPNKTLRGGVFFIEVIPRTPSGKILRKDLREMARKEVGGSEATV</sequence>
<name>A0A6A6R3R9_9PEZI</name>
<keyword evidence="2 5" id="KW-0436">Ligase</keyword>
<dbReference type="InterPro" id="IPR042099">
    <property type="entry name" value="ANL_N_sf"/>
</dbReference>
<proteinExistence type="inferred from homology"/>
<evidence type="ECO:0000259" key="4">
    <source>
        <dbReference type="Pfam" id="PF13193"/>
    </source>
</evidence>
<dbReference type="Pfam" id="PF00501">
    <property type="entry name" value="AMP-binding"/>
    <property type="match status" value="1"/>
</dbReference>
<evidence type="ECO:0000313" key="5">
    <source>
        <dbReference type="EMBL" id="KAF2498992.1"/>
    </source>
</evidence>
<keyword evidence="6" id="KW-1185">Reference proteome</keyword>
<dbReference type="Proteomes" id="UP000799750">
    <property type="component" value="Unassembled WGS sequence"/>
</dbReference>
<reference evidence="5" key="1">
    <citation type="journal article" date="2020" name="Stud. Mycol.">
        <title>101 Dothideomycetes genomes: a test case for predicting lifestyles and emergence of pathogens.</title>
        <authorList>
            <person name="Haridas S."/>
            <person name="Albert R."/>
            <person name="Binder M."/>
            <person name="Bloem J."/>
            <person name="Labutti K."/>
            <person name="Salamov A."/>
            <person name="Andreopoulos B."/>
            <person name="Baker S."/>
            <person name="Barry K."/>
            <person name="Bills G."/>
            <person name="Bluhm B."/>
            <person name="Cannon C."/>
            <person name="Castanera R."/>
            <person name="Culley D."/>
            <person name="Daum C."/>
            <person name="Ezra D."/>
            <person name="Gonzalez J."/>
            <person name="Henrissat B."/>
            <person name="Kuo A."/>
            <person name="Liang C."/>
            <person name="Lipzen A."/>
            <person name="Lutzoni F."/>
            <person name="Magnuson J."/>
            <person name="Mondo S."/>
            <person name="Nolan M."/>
            <person name="Ohm R."/>
            <person name="Pangilinan J."/>
            <person name="Park H.-J."/>
            <person name="Ramirez L."/>
            <person name="Alfaro M."/>
            <person name="Sun H."/>
            <person name="Tritt A."/>
            <person name="Yoshinaga Y."/>
            <person name="Zwiers L.-H."/>
            <person name="Turgeon B."/>
            <person name="Goodwin S."/>
            <person name="Spatafora J."/>
            <person name="Crous P."/>
            <person name="Grigoriev I."/>
        </authorList>
    </citation>
    <scope>NUCLEOTIDE SEQUENCE</scope>
    <source>
        <strain evidence="5">CBS 269.34</strain>
    </source>
</reference>
<protein>
    <submittedName>
        <fullName evidence="5">4-coumarate-CoA ligase</fullName>
    </submittedName>
</protein>
<feature type="domain" description="AMP-binding enzyme C-terminal" evidence="4">
    <location>
        <begin position="466"/>
        <end position="541"/>
    </location>
</feature>
<dbReference type="GO" id="GO:0019748">
    <property type="term" value="P:secondary metabolic process"/>
    <property type="evidence" value="ECO:0007669"/>
    <property type="project" value="TreeGrafter"/>
</dbReference>
<comment type="similarity">
    <text evidence="1">Belongs to the ATP-dependent AMP-binding enzyme family.</text>
</comment>
<dbReference type="Pfam" id="PF13193">
    <property type="entry name" value="AMP-binding_C"/>
    <property type="match status" value="1"/>
</dbReference>
<feature type="domain" description="AMP-dependent synthetase/ligase" evidence="3">
    <location>
        <begin position="50"/>
        <end position="417"/>
    </location>
</feature>
<dbReference type="EMBL" id="MU004185">
    <property type="protein sequence ID" value="KAF2498992.1"/>
    <property type="molecule type" value="Genomic_DNA"/>
</dbReference>
<evidence type="ECO:0000256" key="1">
    <source>
        <dbReference type="ARBA" id="ARBA00006432"/>
    </source>
</evidence>
<dbReference type="PANTHER" id="PTHR24096:SF149">
    <property type="entry name" value="AMP-BINDING DOMAIN-CONTAINING PROTEIN-RELATED"/>
    <property type="match status" value="1"/>
</dbReference>
<accession>A0A6A6R3R9</accession>
<evidence type="ECO:0000313" key="6">
    <source>
        <dbReference type="Proteomes" id="UP000799750"/>
    </source>
</evidence>